<dbReference type="AlphaFoldDB" id="A0A842IWX0"/>
<feature type="transmembrane region" description="Helical" evidence="1">
    <location>
        <begin position="187"/>
        <end position="208"/>
    </location>
</feature>
<comment type="caution">
    <text evidence="2">The sequence shown here is derived from an EMBL/GenBank/DDBJ whole genome shotgun (WGS) entry which is preliminary data.</text>
</comment>
<dbReference type="EMBL" id="JACLCP010000003">
    <property type="protein sequence ID" value="MBC2845797.1"/>
    <property type="molecule type" value="Genomic_DNA"/>
</dbReference>
<feature type="transmembrane region" description="Helical" evidence="1">
    <location>
        <begin position="70"/>
        <end position="87"/>
    </location>
</feature>
<sequence length="342" mass="39046">MNRFLNIPKSLIIFGVPLLLILAMVSLTFSSYFKTHSSFLSTAVILDLLLTVPFIYFLLIRKTSIPKTTVVPFIILGIVLGSFVIPVEHQYYLDLFKTWALPVIELSVLSYVIYNLVKTIKLYKTNKSQSNLDFYSTLKSTCAEILPRPAVIPVVNEIAVFYYGFIHWKKRELKPNEFSYHKNSGTIGLLAALIFLVAIETAAIHLLLIKWSTVAAWILTGLSIYSGIQILGFLKSMTKRPIVVENDKLYLRYGIMNETAISFDNIESIELSIKDIEINKTTRKLSFLGNLEGHNIIIKLKKEHTLTGLYGVKKPFTLIAFHVDNKQEFKNRIERIYKTKTV</sequence>
<protein>
    <recommendedName>
        <fullName evidence="4">PH domain-containing protein</fullName>
    </recommendedName>
</protein>
<organism evidence="2 3">
    <name type="scientific">Winogradskyella flava</name>
    <dbReference type="NCBI Taxonomy" id="1884876"/>
    <lineage>
        <taxon>Bacteria</taxon>
        <taxon>Pseudomonadati</taxon>
        <taxon>Bacteroidota</taxon>
        <taxon>Flavobacteriia</taxon>
        <taxon>Flavobacteriales</taxon>
        <taxon>Flavobacteriaceae</taxon>
        <taxon>Winogradskyella</taxon>
    </lineage>
</organism>
<evidence type="ECO:0008006" key="4">
    <source>
        <dbReference type="Google" id="ProtNLM"/>
    </source>
</evidence>
<gene>
    <name evidence="2" type="ORF">H7F21_11890</name>
</gene>
<keyword evidence="1" id="KW-1133">Transmembrane helix</keyword>
<evidence type="ECO:0000256" key="1">
    <source>
        <dbReference type="SAM" id="Phobius"/>
    </source>
</evidence>
<feature type="transmembrane region" description="Helical" evidence="1">
    <location>
        <begin position="99"/>
        <end position="117"/>
    </location>
</feature>
<keyword evidence="3" id="KW-1185">Reference proteome</keyword>
<keyword evidence="1" id="KW-0812">Transmembrane</keyword>
<accession>A0A842IWX0</accession>
<dbReference type="RefSeq" id="WP_185789510.1">
    <property type="nucleotide sequence ID" value="NZ_JACLCP010000003.1"/>
</dbReference>
<proteinExistence type="predicted"/>
<feature type="transmembrane region" description="Helical" evidence="1">
    <location>
        <begin position="214"/>
        <end position="234"/>
    </location>
</feature>
<reference evidence="2" key="1">
    <citation type="submission" date="2020-08" db="EMBL/GenBank/DDBJ databases">
        <title>Winogradskyella ouciana sp. nov., isolated from the hadal seawater of the Mariana Trench.</title>
        <authorList>
            <person name="He X."/>
        </authorList>
    </citation>
    <scope>NUCLEOTIDE SEQUENCE [LARGE SCALE GENOMIC DNA]</scope>
    <source>
        <strain evidence="2">KCTC 52348</strain>
    </source>
</reference>
<dbReference type="Proteomes" id="UP000533900">
    <property type="component" value="Unassembled WGS sequence"/>
</dbReference>
<keyword evidence="1" id="KW-0472">Membrane</keyword>
<name>A0A842IWX0_9FLAO</name>
<feature type="transmembrane region" description="Helical" evidence="1">
    <location>
        <begin position="12"/>
        <end position="33"/>
    </location>
</feature>
<feature type="transmembrane region" description="Helical" evidence="1">
    <location>
        <begin position="39"/>
        <end position="58"/>
    </location>
</feature>
<evidence type="ECO:0000313" key="3">
    <source>
        <dbReference type="Proteomes" id="UP000533900"/>
    </source>
</evidence>
<evidence type="ECO:0000313" key="2">
    <source>
        <dbReference type="EMBL" id="MBC2845797.1"/>
    </source>
</evidence>